<feature type="transmembrane region" description="Helical" evidence="1">
    <location>
        <begin position="482"/>
        <end position="501"/>
    </location>
</feature>
<protein>
    <submittedName>
        <fullName evidence="2">Uncharacterized protein</fullName>
    </submittedName>
</protein>
<evidence type="ECO:0000256" key="1">
    <source>
        <dbReference type="SAM" id="Phobius"/>
    </source>
</evidence>
<dbReference type="OrthoDB" id="9802377at2"/>
<feature type="transmembrane region" description="Helical" evidence="1">
    <location>
        <begin position="454"/>
        <end position="476"/>
    </location>
</feature>
<keyword evidence="3" id="KW-1185">Reference proteome</keyword>
<dbReference type="AlphaFoldDB" id="A0A4R4TBA8"/>
<keyword evidence="1" id="KW-0472">Membrane</keyword>
<dbReference type="RefSeq" id="WP_132818545.1">
    <property type="nucleotide sequence ID" value="NZ_SMKI01000139.1"/>
</dbReference>
<evidence type="ECO:0000313" key="3">
    <source>
        <dbReference type="Proteomes" id="UP000295345"/>
    </source>
</evidence>
<dbReference type="Proteomes" id="UP000295345">
    <property type="component" value="Unassembled WGS sequence"/>
</dbReference>
<dbReference type="EMBL" id="SMKI01000139">
    <property type="protein sequence ID" value="TDC74621.1"/>
    <property type="molecule type" value="Genomic_DNA"/>
</dbReference>
<name>A0A4R4TBA8_9ACTN</name>
<reference evidence="2 3" key="1">
    <citation type="submission" date="2019-03" db="EMBL/GenBank/DDBJ databases">
        <title>Draft genome sequences of novel Actinobacteria.</title>
        <authorList>
            <person name="Sahin N."/>
            <person name="Ay H."/>
            <person name="Saygin H."/>
        </authorList>
    </citation>
    <scope>NUCLEOTIDE SEQUENCE [LARGE SCALE GENOMIC DNA]</scope>
    <source>
        <strain evidence="2 3">DSM 41900</strain>
    </source>
</reference>
<keyword evidence="1" id="KW-0812">Transmembrane</keyword>
<feature type="transmembrane region" description="Helical" evidence="1">
    <location>
        <begin position="426"/>
        <end position="447"/>
    </location>
</feature>
<keyword evidence="1" id="KW-1133">Transmembrane helix</keyword>
<feature type="transmembrane region" description="Helical" evidence="1">
    <location>
        <begin position="214"/>
        <end position="243"/>
    </location>
</feature>
<organism evidence="2 3">
    <name type="scientific">Streptomyces hainanensis</name>
    <dbReference type="NCBI Taxonomy" id="402648"/>
    <lineage>
        <taxon>Bacteria</taxon>
        <taxon>Bacillati</taxon>
        <taxon>Actinomycetota</taxon>
        <taxon>Actinomycetes</taxon>
        <taxon>Kitasatosporales</taxon>
        <taxon>Streptomycetaceae</taxon>
        <taxon>Streptomyces</taxon>
    </lineage>
</organism>
<feature type="transmembrane region" description="Helical" evidence="1">
    <location>
        <begin position="302"/>
        <end position="319"/>
    </location>
</feature>
<comment type="caution">
    <text evidence="2">The sequence shown here is derived from an EMBL/GenBank/DDBJ whole genome shotgun (WGS) entry which is preliminary data.</text>
</comment>
<proteinExistence type="predicted"/>
<accession>A0A4R4TBA8</accession>
<sequence length="521" mass="54982">MPDWTYQPLRGTAAALLGERRSRRVALRTLAAVGSLPGGGRLIAWGFGHRHPPARLAGSVAGVPVTPRLGAVVPPRHARAAVRALAPLGAGLVEIAPVGAADVATVRAAARGRRIPVMARPAGPDAAAVAAALAPHVDAVTTGAEHRLRRTADPSVDAAARALDDPGTTVLATTSVLVHAGPGWFARVTEAATPARPLPTAREIGRDPRRWPAWWWGTLVGVGMICAGIGAAAIALGPVLLWYDRDHLGADLGDLRALSHHLPHFLRHDRITMAGTMVTIGVLYVGLAAGGMRRGWPWARQAYLASGWIGFPTLLYFLGLGFVEPLHTAVTAVLFPMFLAATRRRPPGPRWSVRPEGPDRERHRALVGQLLLILTGFGLLVGGATISVVGLTDVFVGSDLEFLHVTPEALEAANPRLLPFVAHDRAGFGGALMAAAVAIVLLSAWGWRRGESWVWWSLLPAAAAGFLPAVLVHGSIRYVDLWHLAPVYVGMASTATGLALARPYLCARDPTVSACPTPDND</sequence>
<gene>
    <name evidence="2" type="ORF">E1283_15070</name>
</gene>
<feature type="transmembrane region" description="Helical" evidence="1">
    <location>
        <begin position="271"/>
        <end position="290"/>
    </location>
</feature>
<evidence type="ECO:0000313" key="2">
    <source>
        <dbReference type="EMBL" id="TDC74621.1"/>
    </source>
</evidence>
<feature type="transmembrane region" description="Helical" evidence="1">
    <location>
        <begin position="325"/>
        <end position="342"/>
    </location>
</feature>
<feature type="transmembrane region" description="Helical" evidence="1">
    <location>
        <begin position="370"/>
        <end position="391"/>
    </location>
</feature>